<dbReference type="EMBL" id="JACHEM010000020">
    <property type="protein sequence ID" value="MBB6439359.1"/>
    <property type="molecule type" value="Genomic_DNA"/>
</dbReference>
<gene>
    <name evidence="4" type="ORF">HNQ79_005871</name>
</gene>
<feature type="domain" description="STAS" evidence="3">
    <location>
        <begin position="16"/>
        <end position="113"/>
    </location>
</feature>
<dbReference type="Pfam" id="PF01740">
    <property type="entry name" value="STAS"/>
    <property type="match status" value="1"/>
</dbReference>
<protein>
    <recommendedName>
        <fullName evidence="2">Anti-sigma factor antagonist</fullName>
    </recommendedName>
</protein>
<proteinExistence type="inferred from homology"/>
<dbReference type="InterPro" id="IPR003658">
    <property type="entry name" value="Anti-sigma_ant"/>
</dbReference>
<dbReference type="Proteomes" id="UP000540423">
    <property type="component" value="Unassembled WGS sequence"/>
</dbReference>
<dbReference type="PANTHER" id="PTHR33495:SF2">
    <property type="entry name" value="ANTI-SIGMA FACTOR ANTAGONIST TM_1081-RELATED"/>
    <property type="match status" value="1"/>
</dbReference>
<dbReference type="InterPro" id="IPR036513">
    <property type="entry name" value="STAS_dom_sf"/>
</dbReference>
<evidence type="ECO:0000313" key="4">
    <source>
        <dbReference type="EMBL" id="MBB6439359.1"/>
    </source>
</evidence>
<reference evidence="4 5" key="1">
    <citation type="submission" date="2020-08" db="EMBL/GenBank/DDBJ databases">
        <title>Genomic Encyclopedia of Type Strains, Phase IV (KMG-IV): sequencing the most valuable type-strain genomes for metagenomic binning, comparative biology and taxonomic classification.</title>
        <authorList>
            <person name="Goeker M."/>
        </authorList>
    </citation>
    <scope>NUCLEOTIDE SEQUENCE [LARGE SCALE GENOMIC DNA]</scope>
    <source>
        <strain evidence="4 5">DSM 40141</strain>
    </source>
</reference>
<dbReference type="AlphaFoldDB" id="A0A7X0HKJ2"/>
<dbReference type="GO" id="GO:0043856">
    <property type="term" value="F:anti-sigma factor antagonist activity"/>
    <property type="evidence" value="ECO:0007669"/>
    <property type="project" value="InterPro"/>
</dbReference>
<comment type="similarity">
    <text evidence="1 2">Belongs to the anti-sigma-factor antagonist family.</text>
</comment>
<dbReference type="RefSeq" id="WP_185035865.1">
    <property type="nucleotide sequence ID" value="NZ_BNBN01000006.1"/>
</dbReference>
<dbReference type="Gene3D" id="3.30.750.24">
    <property type="entry name" value="STAS domain"/>
    <property type="match status" value="1"/>
</dbReference>
<evidence type="ECO:0000313" key="5">
    <source>
        <dbReference type="Proteomes" id="UP000540423"/>
    </source>
</evidence>
<dbReference type="InterPro" id="IPR002645">
    <property type="entry name" value="STAS_dom"/>
</dbReference>
<accession>A0A7X0HKJ2</accession>
<name>A0A7X0HKJ2_9ACTN</name>
<dbReference type="SUPFAM" id="SSF52091">
    <property type="entry name" value="SpoIIaa-like"/>
    <property type="match status" value="1"/>
</dbReference>
<keyword evidence="5" id="KW-1185">Reference proteome</keyword>
<evidence type="ECO:0000259" key="3">
    <source>
        <dbReference type="PROSITE" id="PS50801"/>
    </source>
</evidence>
<organism evidence="4 5">
    <name type="scientific">Streptomyces candidus</name>
    <dbReference type="NCBI Taxonomy" id="67283"/>
    <lineage>
        <taxon>Bacteria</taxon>
        <taxon>Bacillati</taxon>
        <taxon>Actinomycetota</taxon>
        <taxon>Actinomycetes</taxon>
        <taxon>Kitasatosporales</taxon>
        <taxon>Streptomycetaceae</taxon>
        <taxon>Streptomyces</taxon>
    </lineage>
</organism>
<dbReference type="CDD" id="cd07043">
    <property type="entry name" value="STAS_anti-anti-sigma_factors"/>
    <property type="match status" value="1"/>
</dbReference>
<dbReference type="PANTHER" id="PTHR33495">
    <property type="entry name" value="ANTI-SIGMA FACTOR ANTAGONIST TM_1081-RELATED-RELATED"/>
    <property type="match status" value="1"/>
</dbReference>
<dbReference type="NCBIfam" id="TIGR00377">
    <property type="entry name" value="ant_ant_sig"/>
    <property type="match status" value="1"/>
</dbReference>
<sequence length="114" mass="11794">MSALKITSRDAATGPVVEIAGDLDYDTAGRLREVCTDLALHSGQRLVIDLAALEFMDSTGITALIAARNHALAAGADIALAAVPDNTIRILRLVGLDQIFPMHPSTEAATVGAG</sequence>
<comment type="caution">
    <text evidence="4">The sequence shown here is derived from an EMBL/GenBank/DDBJ whole genome shotgun (WGS) entry which is preliminary data.</text>
</comment>
<evidence type="ECO:0000256" key="1">
    <source>
        <dbReference type="ARBA" id="ARBA00009013"/>
    </source>
</evidence>
<evidence type="ECO:0000256" key="2">
    <source>
        <dbReference type="RuleBase" id="RU003749"/>
    </source>
</evidence>
<dbReference type="PROSITE" id="PS50801">
    <property type="entry name" value="STAS"/>
    <property type="match status" value="1"/>
</dbReference>